<feature type="transmembrane region" description="Helical" evidence="3">
    <location>
        <begin position="613"/>
        <end position="636"/>
    </location>
</feature>
<evidence type="ECO:0000256" key="2">
    <source>
        <dbReference type="SAM" id="MobiDB-lite"/>
    </source>
</evidence>
<dbReference type="EMBL" id="LR786610">
    <property type="protein sequence ID" value="CAB3262233.1"/>
    <property type="molecule type" value="mRNA"/>
</dbReference>
<feature type="region of interest" description="Disordered" evidence="2">
    <location>
        <begin position="1019"/>
        <end position="1117"/>
    </location>
</feature>
<sequence length="1254" mass="138816">MLVWRVVIFFTLCAAWNYCSAAYPDDQIPRLVVKNLNDLRNVAGFTGKKTEGDPRSILDVQEVRFVDDNLLLGTRNAVFVISRESLLRKGSDIFYDQVLYWFRQNNTMCEKKTGSVTTCQNYIRVVAPLSSNSLLLCGTNAAVPLCREYVWNGNRINNSMYHSAPRAVNYRIPFDDLSSLVYRVSDGDIYIATRVDFNRLDAAISRSAVADVNLFRSSTPKVVGSNAPHASLRTERSKNWQWLDDPQFVGMVETQDKMLIFFREVANEASAGIDKIVYSRVAQVCKQDQGGTHNLLVQKWTSFFKARLNCSIPGNRPFYFSEIKGVTDAIDLVGGPVVFAIMNTPENSISGSAVCAFRLSDIERTFSGNFWEQNKTSFCWNRKRIVKSMHPTKCRTNPIVNPYDLRFAQQHPIMYESVGSLGNHPVFMTTQSRSRFTAITVETYETSGSNITMMYIGTDDGKLLKVASLNLTSGNTVLSEKWFVYQSHKCSRPSTDSGRSSPISDDPRSLEMDDVKNVQKILLVPKSDELLVAFRHCVMKIPKQACFLHTREKSCVDSANPYCHWTGGKCGHRSRDSIATADVSLSNDSNVQSSDSTESTAASHSSCFNSSNFALSLVVGILSTFSLVLLLFLIFINCRSRRKLRESVTICTSSCTREDPSPIAVANQSAIKEERKGFLQSRRSQAPRVSIEPSSHPINHNRSSLDIGQEVIHNGAELNVESSNPAGVHVVQNLPHEGVQSGEESTWSEDLFDSDKSSPLGDPPFPSGHDKTDSLQFNGNNNRAVGVAYPMNQRSTKLSQIVHPTFVSAQSKIKLGSKTDYGSVLNSRSSSSHTPVNKDSLEHSRIVTNPNYLPVSPFVSRTSSEPKPSTDNVGTPSAATFKTFTSPTDERSDSIDSNFPPLPPCVLPVTELPDGEGANTLSVSTSWYPSPPAEEDLIPISSPASVFPVMALSINPGVNEKTPLSGSSKNKAMSSSTSGDSNTSGFVSSSPKSSFKDKSSSARKGLIVAKGILSAQSYAPIKKKNKKKKDGKSKNVEKYSVADKQQAIGDNNWPTPIDLNDDSFEDESSEETQDIPERSPEFAISSEEETATKFSPHQEAVSTPKTEEAKAGKAKKPIKLFKGRRSKKWKKDRIQGTRITDEDTFMSPAYDEEPFVPTVVGWEEIEYTSPAGIHGDTMTSFQTDRTSEDRRAYDDSYVELRGGASSGQQDYGFYTMRPKGRMRRKMPKMRNTDKEWALTNNPLPVPTPAVPDMM</sequence>
<dbReference type="InterPro" id="IPR027231">
    <property type="entry name" value="Semaphorin"/>
</dbReference>
<proteinExistence type="evidence at transcript level"/>
<evidence type="ECO:0000256" key="3">
    <source>
        <dbReference type="SAM" id="Phobius"/>
    </source>
</evidence>
<feature type="domain" description="Sema" evidence="5">
    <location>
        <begin position="28"/>
        <end position="543"/>
    </location>
</feature>
<accession>A0A6F9DGD9</accession>
<feature type="compositionally biased region" description="Basic residues" evidence="2">
    <location>
        <begin position="1218"/>
        <end position="1228"/>
    </location>
</feature>
<feature type="region of interest" description="Disordered" evidence="2">
    <location>
        <begin position="1171"/>
        <end position="1190"/>
    </location>
</feature>
<feature type="compositionally biased region" description="Polar residues" evidence="2">
    <location>
        <begin position="824"/>
        <end position="837"/>
    </location>
</feature>
<keyword evidence="3" id="KW-0472">Membrane</keyword>
<dbReference type="InterPro" id="IPR001627">
    <property type="entry name" value="Semap_dom"/>
</dbReference>
<keyword evidence="3" id="KW-1133">Transmembrane helix</keyword>
<dbReference type="Gene3D" id="2.130.10.10">
    <property type="entry name" value="YVTN repeat-like/Quinoprotein amine dehydrogenase"/>
    <property type="match status" value="1"/>
</dbReference>
<feature type="region of interest" description="Disordered" evidence="2">
    <location>
        <begin position="1209"/>
        <end position="1254"/>
    </location>
</feature>
<feature type="signal peptide" evidence="4">
    <location>
        <begin position="1"/>
        <end position="21"/>
    </location>
</feature>
<keyword evidence="3" id="KW-0812">Transmembrane</keyword>
<dbReference type="SUPFAM" id="SSF101912">
    <property type="entry name" value="Sema domain"/>
    <property type="match status" value="1"/>
</dbReference>
<feature type="compositionally biased region" description="Low complexity" evidence="2">
    <location>
        <begin position="965"/>
        <end position="993"/>
    </location>
</feature>
<feature type="region of interest" description="Disordered" evidence="2">
    <location>
        <begin position="739"/>
        <end position="779"/>
    </location>
</feature>
<feature type="compositionally biased region" description="Polar residues" evidence="2">
    <location>
        <begin position="492"/>
        <end position="503"/>
    </location>
</feature>
<dbReference type="GO" id="GO:0005886">
    <property type="term" value="C:plasma membrane"/>
    <property type="evidence" value="ECO:0007669"/>
    <property type="project" value="TreeGrafter"/>
</dbReference>
<gene>
    <name evidence="6" type="primary">LOC100178887</name>
</gene>
<dbReference type="InterPro" id="IPR015943">
    <property type="entry name" value="WD40/YVTN_repeat-like_dom_sf"/>
</dbReference>
<comment type="caution">
    <text evidence="1">Lacks conserved residue(s) required for the propagation of feature annotation.</text>
</comment>
<feature type="compositionally biased region" description="Pro residues" evidence="2">
    <location>
        <begin position="1243"/>
        <end position="1254"/>
    </location>
</feature>
<feature type="region of interest" description="Disordered" evidence="2">
    <location>
        <begin position="958"/>
        <end position="1000"/>
    </location>
</feature>
<dbReference type="GO" id="GO:0030335">
    <property type="term" value="P:positive regulation of cell migration"/>
    <property type="evidence" value="ECO:0007669"/>
    <property type="project" value="TreeGrafter"/>
</dbReference>
<reference evidence="6" key="1">
    <citation type="submission" date="2020-04" db="EMBL/GenBank/DDBJ databases">
        <authorList>
            <person name="Neveu A P."/>
        </authorList>
    </citation>
    <scope>NUCLEOTIDE SEQUENCE</scope>
    <source>
        <tissue evidence="6">Whole embryo</tissue>
    </source>
</reference>
<feature type="compositionally biased region" description="Polar residues" evidence="2">
    <location>
        <begin position="859"/>
        <end position="887"/>
    </location>
</feature>
<dbReference type="GO" id="GO:0071526">
    <property type="term" value="P:semaphorin-plexin signaling pathway"/>
    <property type="evidence" value="ECO:0007669"/>
    <property type="project" value="TreeGrafter"/>
</dbReference>
<dbReference type="AlphaFoldDB" id="A0A6F9DGD9"/>
<name>A0A6F9DGD9_9ASCI</name>
<organism evidence="6">
    <name type="scientific">Phallusia mammillata</name>
    <dbReference type="NCBI Taxonomy" id="59560"/>
    <lineage>
        <taxon>Eukaryota</taxon>
        <taxon>Metazoa</taxon>
        <taxon>Chordata</taxon>
        <taxon>Tunicata</taxon>
        <taxon>Ascidiacea</taxon>
        <taxon>Phlebobranchia</taxon>
        <taxon>Ascidiidae</taxon>
        <taxon>Phallusia</taxon>
    </lineage>
</organism>
<feature type="region of interest" description="Disordered" evidence="2">
    <location>
        <begin position="821"/>
        <end position="926"/>
    </location>
</feature>
<feature type="chain" id="PRO_5026163555" evidence="4">
    <location>
        <begin position="22"/>
        <end position="1254"/>
    </location>
</feature>
<evidence type="ECO:0000259" key="5">
    <source>
        <dbReference type="PROSITE" id="PS51004"/>
    </source>
</evidence>
<feature type="region of interest" description="Disordered" evidence="2">
    <location>
        <begin position="490"/>
        <end position="510"/>
    </location>
</feature>
<evidence type="ECO:0000313" key="6">
    <source>
        <dbReference type="EMBL" id="CAB3262233.1"/>
    </source>
</evidence>
<evidence type="ECO:0000256" key="4">
    <source>
        <dbReference type="SAM" id="SignalP"/>
    </source>
</evidence>
<protein>
    <submittedName>
        <fullName evidence="6">Uncharacterized protein LOC100178887</fullName>
    </submittedName>
</protein>
<feature type="compositionally biased region" description="Basic residues" evidence="2">
    <location>
        <begin position="1021"/>
        <end position="1031"/>
    </location>
</feature>
<feature type="compositionally biased region" description="Basic and acidic residues" evidence="2">
    <location>
        <begin position="1032"/>
        <end position="1041"/>
    </location>
</feature>
<dbReference type="SMART" id="SM00630">
    <property type="entry name" value="Sema"/>
    <property type="match status" value="1"/>
</dbReference>
<dbReference type="GO" id="GO:0045499">
    <property type="term" value="F:chemorepellent activity"/>
    <property type="evidence" value="ECO:0007669"/>
    <property type="project" value="TreeGrafter"/>
</dbReference>
<dbReference type="Pfam" id="PF01403">
    <property type="entry name" value="Sema"/>
    <property type="match status" value="1"/>
</dbReference>
<dbReference type="PANTHER" id="PTHR11036:SF127">
    <property type="entry name" value="SEMAPHORIN-1A"/>
    <property type="match status" value="1"/>
</dbReference>
<dbReference type="PANTHER" id="PTHR11036">
    <property type="entry name" value="SEMAPHORIN"/>
    <property type="match status" value="1"/>
</dbReference>
<evidence type="ECO:0000256" key="1">
    <source>
        <dbReference type="PROSITE-ProRule" id="PRU00352"/>
    </source>
</evidence>
<dbReference type="GO" id="GO:0030215">
    <property type="term" value="F:semaphorin receptor binding"/>
    <property type="evidence" value="ECO:0007669"/>
    <property type="project" value="InterPro"/>
</dbReference>
<dbReference type="GO" id="GO:0007411">
    <property type="term" value="P:axon guidance"/>
    <property type="evidence" value="ECO:0007669"/>
    <property type="project" value="TreeGrafter"/>
</dbReference>
<feature type="region of interest" description="Disordered" evidence="2">
    <location>
        <begin position="677"/>
        <end position="700"/>
    </location>
</feature>
<feature type="compositionally biased region" description="Acidic residues" evidence="2">
    <location>
        <begin position="1059"/>
        <end position="1074"/>
    </location>
</feature>
<keyword evidence="4" id="KW-0732">Signal</keyword>
<dbReference type="PROSITE" id="PS51004">
    <property type="entry name" value="SEMA"/>
    <property type="match status" value="1"/>
</dbReference>
<dbReference type="InterPro" id="IPR036352">
    <property type="entry name" value="Semap_dom_sf"/>
</dbReference>